<dbReference type="Proteomes" id="UP000197596">
    <property type="component" value="Unassembled WGS sequence"/>
</dbReference>
<feature type="domain" description="Type VI secretion system component TssM1 N-terminal" evidence="4">
    <location>
        <begin position="178"/>
        <end position="430"/>
    </location>
</feature>
<evidence type="ECO:0000313" key="6">
    <source>
        <dbReference type="Proteomes" id="UP000197596"/>
    </source>
</evidence>
<proteinExistence type="predicted"/>
<dbReference type="EMBL" id="NJGU01000015">
    <property type="protein sequence ID" value="OWY26800.1"/>
    <property type="molecule type" value="Genomic_DNA"/>
</dbReference>
<evidence type="ECO:0000313" key="5">
    <source>
        <dbReference type="EMBL" id="OWY26800.1"/>
    </source>
</evidence>
<evidence type="ECO:0000256" key="3">
    <source>
        <dbReference type="SAM" id="Phobius"/>
    </source>
</evidence>
<dbReference type="InterPro" id="IPR027417">
    <property type="entry name" value="P-loop_NTPase"/>
</dbReference>
<gene>
    <name evidence="5" type="ORF">CEJ42_21925</name>
</gene>
<evidence type="ECO:0000256" key="2">
    <source>
        <dbReference type="SAM" id="MobiDB-lite"/>
    </source>
</evidence>
<reference evidence="5 6" key="1">
    <citation type="submission" date="2017-06" db="EMBL/GenBank/DDBJ databases">
        <title>Herbaspirillum phytohormonus sp. nov., isolated from the root nodule of Robinia pseudoacacia in lead-zinc mine.</title>
        <authorList>
            <person name="Fan M."/>
            <person name="Lin Y."/>
        </authorList>
    </citation>
    <scope>NUCLEOTIDE SEQUENCE [LARGE SCALE GENOMIC DNA]</scope>
    <source>
        <strain evidence="5 6">HZ10</strain>
    </source>
</reference>
<dbReference type="RefSeq" id="WP_088752548.1">
    <property type="nucleotide sequence ID" value="NZ_NJGU01000015.1"/>
</dbReference>
<accession>A0A246WKF4</accession>
<name>A0A246WKF4_9BURK</name>
<feature type="transmembrane region" description="Helical" evidence="3">
    <location>
        <begin position="427"/>
        <end position="446"/>
    </location>
</feature>
<dbReference type="PANTHER" id="PTHR36153:SF1">
    <property type="entry name" value="TYPE VI SECRETION SYSTEM COMPONENT TSSM1"/>
    <property type="match status" value="1"/>
</dbReference>
<evidence type="ECO:0000259" key="4">
    <source>
        <dbReference type="Pfam" id="PF14331"/>
    </source>
</evidence>
<keyword evidence="1" id="KW-0175">Coiled coil</keyword>
<keyword evidence="3" id="KW-1133">Transmembrane helix</keyword>
<feature type="coiled-coil region" evidence="1">
    <location>
        <begin position="1012"/>
        <end position="1065"/>
    </location>
</feature>
<organism evidence="5 6">
    <name type="scientific">Herbaspirillum robiniae</name>
    <dbReference type="NCBI Taxonomy" id="2014887"/>
    <lineage>
        <taxon>Bacteria</taxon>
        <taxon>Pseudomonadati</taxon>
        <taxon>Pseudomonadota</taxon>
        <taxon>Betaproteobacteria</taxon>
        <taxon>Burkholderiales</taxon>
        <taxon>Oxalobacteraceae</taxon>
        <taxon>Herbaspirillum</taxon>
    </lineage>
</organism>
<feature type="transmembrane region" description="Helical" evidence="3">
    <location>
        <begin position="33"/>
        <end position="52"/>
    </location>
</feature>
<comment type="caution">
    <text evidence="5">The sequence shown here is derived from an EMBL/GenBank/DDBJ whole genome shotgun (WGS) entry which is preliminary data.</text>
</comment>
<protein>
    <recommendedName>
        <fullName evidence="4">Type VI secretion system component TssM1 N-terminal domain-containing protein</fullName>
    </recommendedName>
</protein>
<feature type="region of interest" description="Disordered" evidence="2">
    <location>
        <begin position="1286"/>
        <end position="1309"/>
    </location>
</feature>
<keyword evidence="3" id="KW-0472">Membrane</keyword>
<dbReference type="SUPFAM" id="SSF52540">
    <property type="entry name" value="P-loop containing nucleoside triphosphate hydrolases"/>
    <property type="match status" value="1"/>
</dbReference>
<dbReference type="PROSITE" id="PS51257">
    <property type="entry name" value="PROKAR_LIPOPROTEIN"/>
    <property type="match status" value="1"/>
</dbReference>
<dbReference type="Pfam" id="PF14331">
    <property type="entry name" value="IcmF-related_N"/>
    <property type="match status" value="1"/>
</dbReference>
<keyword evidence="3" id="KW-0812">Transmembrane</keyword>
<dbReference type="InterPro" id="IPR053156">
    <property type="entry name" value="T6SS_TssM-like"/>
</dbReference>
<dbReference type="Gene3D" id="3.40.50.300">
    <property type="entry name" value="P-loop containing nucleotide triphosphate hydrolases"/>
    <property type="match status" value="1"/>
</dbReference>
<dbReference type="InterPro" id="IPR025743">
    <property type="entry name" value="TssM1_N"/>
</dbReference>
<dbReference type="PANTHER" id="PTHR36153">
    <property type="entry name" value="INNER MEMBRANE PROTEIN-RELATED"/>
    <property type="match status" value="1"/>
</dbReference>
<sequence>MKTLGKILLWLVLLALLGLACWGAALYMEWPLWVALAIFCGVIGCYFLVKFLRRVFIVMRSRSKLAQQDVAARSSVAQAATPEALLRRKWKDAIATLKNSSLRRRGNPLYVLPWYMVVGKSGTGKTTALTRARLSSPIQKVSQSRPVEQTQNYDWWYFDQAVVIDSAGRYVDAQDIDADRSEWELGLDLLARYRPKDGIDGLVLAIGAERLAQVSKDELIEEGRVVRARIEQLIQMFGKRFPIYVLVTKCDQLYGMEEWAGKLPENALEQAMGYLSEEIHGERSEAQFLDGAFASIGARLQQLRVALVARSAAAAGDAVQPELLLFPNELQNLRPKLEMFLHACLADNPYLERPFLRGLFFSSGLQEGGAVSSVLGSILPPVPPHPNANAGLFLHDFFGRILPQDRFVSRPAELVNRWRQVTQNIGVMAWILIAVAIGIMITVSFVSNMETVSLVREKRPFDAHFTGNIEQDIPELQKVSDAVQLVERRNENWKTEWMVIATNIDDLEDKLKRNYVSNFRKYILPITTQNYRDDFERVQTSDPDKELPRLIRNLVRYTNLVQARVRGADREGLKQLPQLAHIVRYTPQQYQQLNELRLSHLAWTPLTDPYLTDRLRQDQATIDRVAYADAQMSWLAGLVRDNGPGAAPVTAADFWSGSLGGDAAAQQGANMVPAAFTRAGKKEIDEFLTEMEKAVEDGPKFLIHRAAFENWYRDQRILTWQRFVANFGGAERALKGESEWRAALGGITGSQSHYYRVIDRLNDEFQDYDAKDLPGWLLLAREFKQLRGQVVRAGLASQTVGRAVQMVDSINAVGGQAVRETLGGAPGSGGQILRNNMSAVDTLAKYQDEIGKLAADAVVGSGKAYQLAADFHQFGVDPAVKSSGAHVATGALVQLRQLMGHREAADDGVWKLIEGPLNFTLTYIEQQASCELQKDWQSKVHWPLQTAPDKAAMLDQLYGAKGSVWAFVDGIAKPFLERDARRFRIVETLGYSVPFTDAFLPTLNAAVDKRVAQLVTQQRQEADKAAEQLQTQQDQLQAQQDQAQIERTQAEIKQKTDALKAQAMQLSITAQPTGVNGGALSKPFETILSVQCAAGAQLLDNYNFPVSVAFPWAFGQCGEVSLQIKIDTLVLTKKYPGAMGVPNFLRDFRGGVRQFAVDEFPAAKEGLDALNVKQITVRYNFEGQDAIVRTAQQLEAYDKLDKEAVQEKQKLQDEQFKRSQENIQAKLAAQTPRVGGLRIEPSNEVFLPPQIGACWDRNAVKDRSQNMQSIINELVNNQVSFDAVSAGAAASKPAAAAPAGAAAAPGRKP</sequence>
<evidence type="ECO:0000256" key="1">
    <source>
        <dbReference type="SAM" id="Coils"/>
    </source>
</evidence>